<accession>A0A0F9D1R7</accession>
<organism evidence="1">
    <name type="scientific">marine sediment metagenome</name>
    <dbReference type="NCBI Taxonomy" id="412755"/>
    <lineage>
        <taxon>unclassified sequences</taxon>
        <taxon>metagenomes</taxon>
        <taxon>ecological metagenomes</taxon>
    </lineage>
</organism>
<reference evidence="1" key="1">
    <citation type="journal article" date="2015" name="Nature">
        <title>Complex archaea that bridge the gap between prokaryotes and eukaryotes.</title>
        <authorList>
            <person name="Spang A."/>
            <person name="Saw J.H."/>
            <person name="Jorgensen S.L."/>
            <person name="Zaremba-Niedzwiedzka K."/>
            <person name="Martijn J."/>
            <person name="Lind A.E."/>
            <person name="van Eijk R."/>
            <person name="Schleper C."/>
            <person name="Guy L."/>
            <person name="Ettema T.J."/>
        </authorList>
    </citation>
    <scope>NUCLEOTIDE SEQUENCE</scope>
</reference>
<evidence type="ECO:0008006" key="2">
    <source>
        <dbReference type="Google" id="ProtNLM"/>
    </source>
</evidence>
<proteinExistence type="predicted"/>
<protein>
    <recommendedName>
        <fullName evidence="2">Threonyl-tRNA synthetase</fullName>
    </recommendedName>
</protein>
<sequence>MQTPKQEVSKLLESLPDDCALEDIQYHLYVLQKIERGLKDADEGRVYTQEEVERMMAKWLEK</sequence>
<evidence type="ECO:0000313" key="1">
    <source>
        <dbReference type="EMBL" id="KKL55469.1"/>
    </source>
</evidence>
<dbReference type="EMBL" id="LAZR01030830">
    <property type="protein sequence ID" value="KKL55469.1"/>
    <property type="molecule type" value="Genomic_DNA"/>
</dbReference>
<name>A0A0F9D1R7_9ZZZZ</name>
<gene>
    <name evidence="1" type="ORF">LCGC14_2255080</name>
</gene>
<comment type="caution">
    <text evidence="1">The sequence shown here is derived from an EMBL/GenBank/DDBJ whole genome shotgun (WGS) entry which is preliminary data.</text>
</comment>
<dbReference type="AlphaFoldDB" id="A0A0F9D1R7"/>